<dbReference type="PANTHER" id="PTHR31001">
    <property type="entry name" value="UNCHARACTERIZED TRANSCRIPTIONAL REGULATORY PROTEIN"/>
    <property type="match status" value="1"/>
</dbReference>
<reference evidence="4" key="1">
    <citation type="submission" date="2021-02" db="EMBL/GenBank/DDBJ databases">
        <authorList>
            <person name="Syme A R."/>
            <person name="Syme A R."/>
            <person name="Moolhuijzen P."/>
        </authorList>
    </citation>
    <scope>NUCLEOTIDE SEQUENCE</scope>
    <source>
        <strain evidence="4">W1-1</strain>
    </source>
</reference>
<dbReference type="GO" id="GO:0005634">
    <property type="term" value="C:nucleus"/>
    <property type="evidence" value="ECO:0007669"/>
    <property type="project" value="UniProtKB-SubCell"/>
</dbReference>
<name>A0A6S6W3S2_9PLEO</name>
<sequence>MLRRNGKLRSCEPCRISKIKCDHGTPTCQKCQTRGITAQCFYHPNPMTKPAGTPRKKPEPRRGKLDVNPPGRLTPLILSPPTLRNDAGTVSLSSSWPTPPDSSTRPTHGGPDPTRNFFLGSTSYAAVFTEEQPLPDTVHGQPSERTRGTPPRSTRNMGHRHCQFALGSLIVSTLSTFDFFEKACKMSFEIQKATALEKATALVAPLILSALPQLRKDLELLNASSNDTYALYADMTRNTARPLKVSSDMRPCDFHTLFTGKNLRWEALGLILVIAGCKAQYTAPNDPLFTLEDGKQLNRDELIEDIMHAANTCINICQTHGAVNEIMVSLVYYDLMMVSNFYGDNYHGTWRRMGDCVSALYAAGIHCEESNSEGNNKEPFFMREFRRRLYASVYRSDKTLAVFYGRPPMVGWRYSDRKMMLDISDEAVASEVEDATSLNSELSKLDSAGWNTEGSLHPATFNRVRCQLAVFKERFLEQSLAGEKDSDVVRNIEAISAECTEWWEALPAYLRYETYTEEAAWNDRGPGLTVRLIAAYLDYLHLHFQIQRLLHRITQQALPVLLEVSLKLLVTSLISTKPNNRVYETRRNFPTVMLFYCSPAAGVLALELRRCTIKGIPLPSTISRADVIRNLSVLISCLEWIVLPGDGNQKLCLELNKMLALVLDEVLNYEPPSNGVQTNGGDTGAGNDSETLMAGQSFFDMPMTEGLEPIPTASEEFLNWLDNATWNNTDLF</sequence>
<feature type="region of interest" description="Disordered" evidence="3">
    <location>
        <begin position="133"/>
        <end position="157"/>
    </location>
</feature>
<evidence type="ECO:0000256" key="1">
    <source>
        <dbReference type="ARBA" id="ARBA00004123"/>
    </source>
</evidence>
<comment type="subcellular location">
    <subcellularLocation>
        <location evidence="1">Nucleus</location>
    </subcellularLocation>
</comment>
<feature type="compositionally biased region" description="Basic and acidic residues" evidence="3">
    <location>
        <begin position="56"/>
        <end position="65"/>
    </location>
</feature>
<dbReference type="Gene3D" id="4.10.240.10">
    <property type="entry name" value="Zn(2)-C6 fungal-type DNA-binding domain"/>
    <property type="match status" value="1"/>
</dbReference>
<dbReference type="InterPro" id="IPR001138">
    <property type="entry name" value="Zn2Cys6_DnaBD"/>
</dbReference>
<feature type="region of interest" description="Disordered" evidence="3">
    <location>
        <begin position="45"/>
        <end position="116"/>
    </location>
</feature>
<dbReference type="SMART" id="SM00066">
    <property type="entry name" value="GAL4"/>
    <property type="match status" value="1"/>
</dbReference>
<feature type="compositionally biased region" description="Low complexity" evidence="3">
    <location>
        <begin position="91"/>
        <end position="107"/>
    </location>
</feature>
<dbReference type="Pfam" id="PF00172">
    <property type="entry name" value="Zn_clus"/>
    <property type="match status" value="1"/>
</dbReference>
<dbReference type="CDD" id="cd12148">
    <property type="entry name" value="fungal_TF_MHR"/>
    <property type="match status" value="1"/>
</dbReference>
<evidence type="ECO:0000313" key="4">
    <source>
        <dbReference type="EMBL" id="CAE7177299.1"/>
    </source>
</evidence>
<dbReference type="CDD" id="cd00067">
    <property type="entry name" value="GAL4"/>
    <property type="match status" value="1"/>
</dbReference>
<dbReference type="PROSITE" id="PS00463">
    <property type="entry name" value="ZN2_CY6_FUNGAL_1"/>
    <property type="match status" value="1"/>
</dbReference>
<evidence type="ECO:0000313" key="5">
    <source>
        <dbReference type="Proteomes" id="UP000472372"/>
    </source>
</evidence>
<dbReference type="PANTHER" id="PTHR31001:SF40">
    <property type="entry name" value="ZN(II)2CYS6 TRANSCRIPTION FACTOR (EUROFUNG)"/>
    <property type="match status" value="1"/>
</dbReference>
<dbReference type="EMBL" id="HG992981">
    <property type="protein sequence ID" value="CAE7177299.1"/>
    <property type="molecule type" value="Genomic_DNA"/>
</dbReference>
<dbReference type="GO" id="GO:0008270">
    <property type="term" value="F:zinc ion binding"/>
    <property type="evidence" value="ECO:0007669"/>
    <property type="project" value="InterPro"/>
</dbReference>
<proteinExistence type="predicted"/>
<organism evidence="4 5">
    <name type="scientific">Pyrenophora teres f. teres</name>
    <dbReference type="NCBI Taxonomy" id="97479"/>
    <lineage>
        <taxon>Eukaryota</taxon>
        <taxon>Fungi</taxon>
        <taxon>Dikarya</taxon>
        <taxon>Ascomycota</taxon>
        <taxon>Pezizomycotina</taxon>
        <taxon>Dothideomycetes</taxon>
        <taxon>Pleosporomycetidae</taxon>
        <taxon>Pleosporales</taxon>
        <taxon>Pleosporineae</taxon>
        <taxon>Pleosporaceae</taxon>
        <taxon>Pyrenophora</taxon>
    </lineage>
</organism>
<evidence type="ECO:0000256" key="3">
    <source>
        <dbReference type="SAM" id="MobiDB-lite"/>
    </source>
</evidence>
<dbReference type="PROSITE" id="PS50048">
    <property type="entry name" value="ZN2_CY6_FUNGAL_2"/>
    <property type="match status" value="1"/>
</dbReference>
<gene>
    <name evidence="4" type="ORF">PTTW11_06145</name>
</gene>
<evidence type="ECO:0000256" key="2">
    <source>
        <dbReference type="ARBA" id="ARBA00023242"/>
    </source>
</evidence>
<dbReference type="GO" id="GO:0000981">
    <property type="term" value="F:DNA-binding transcription factor activity, RNA polymerase II-specific"/>
    <property type="evidence" value="ECO:0007669"/>
    <property type="project" value="InterPro"/>
</dbReference>
<dbReference type="InterPro" id="IPR050613">
    <property type="entry name" value="Sec_Metabolite_Reg"/>
</dbReference>
<accession>A0A6S6W3S2</accession>
<protein>
    <submittedName>
        <fullName evidence="4">GAL4 multi-domain protein</fullName>
    </submittedName>
</protein>
<dbReference type="SUPFAM" id="SSF57701">
    <property type="entry name" value="Zn2/Cys6 DNA-binding domain"/>
    <property type="match status" value="1"/>
</dbReference>
<dbReference type="AlphaFoldDB" id="A0A6S6W3S2"/>
<dbReference type="InterPro" id="IPR036864">
    <property type="entry name" value="Zn2-C6_fun-type_DNA-bd_sf"/>
</dbReference>
<keyword evidence="2" id="KW-0539">Nucleus</keyword>
<dbReference type="Proteomes" id="UP000472372">
    <property type="component" value="Chromosome 5"/>
</dbReference>